<dbReference type="AlphaFoldDB" id="A0A4R2L6N0"/>
<evidence type="ECO:0000313" key="2">
    <source>
        <dbReference type="Proteomes" id="UP000295765"/>
    </source>
</evidence>
<reference evidence="1 2" key="1">
    <citation type="submission" date="2019-03" db="EMBL/GenBank/DDBJ databases">
        <title>Genomic Encyclopedia of Type Strains, Phase IV (KMG-IV): sequencing the most valuable type-strain genomes for metagenomic binning, comparative biology and taxonomic classification.</title>
        <authorList>
            <person name="Goeker M."/>
        </authorList>
    </citation>
    <scope>NUCLEOTIDE SEQUENCE [LARGE SCALE GENOMIC DNA]</scope>
    <source>
        <strain evidence="1 2">DSM 25287</strain>
    </source>
</reference>
<name>A0A4R2L6N0_9GAMM</name>
<dbReference type="RefSeq" id="WP_132542723.1">
    <property type="nucleotide sequence ID" value="NZ_SLWY01000011.1"/>
</dbReference>
<dbReference type="Proteomes" id="UP000295765">
    <property type="component" value="Unassembled WGS sequence"/>
</dbReference>
<proteinExistence type="predicted"/>
<organism evidence="1 2">
    <name type="scientific">Plasticicumulans lactativorans</name>
    <dbReference type="NCBI Taxonomy" id="1133106"/>
    <lineage>
        <taxon>Bacteria</taxon>
        <taxon>Pseudomonadati</taxon>
        <taxon>Pseudomonadota</taxon>
        <taxon>Gammaproteobacteria</taxon>
        <taxon>Candidatus Competibacteraceae</taxon>
        <taxon>Plasticicumulans</taxon>
    </lineage>
</organism>
<evidence type="ECO:0000313" key="1">
    <source>
        <dbReference type="EMBL" id="TCO80927.1"/>
    </source>
</evidence>
<sequence length="202" mass="21367">MSGEARRLAQALRWLQAAIVAARAAGADDAALWQVLATQPYPPLPGWIAALAELPRARRVASAAGPAWRLRARLACCSEPVPVQVLLLPVAAVTLHAGAWPAFAAVAARFALERICRARGWRFPQDLNAPERAAFVWALPWAGVPPLALDAASRQRLRFDAAAGRLALAGTWTANGRPGRVELAWSALTLAVTPLAGAGGLR</sequence>
<keyword evidence="2" id="KW-1185">Reference proteome</keyword>
<dbReference type="EMBL" id="SLWY01000011">
    <property type="protein sequence ID" value="TCO80927.1"/>
    <property type="molecule type" value="Genomic_DNA"/>
</dbReference>
<gene>
    <name evidence="1" type="ORF">EV699_111128</name>
</gene>
<comment type="caution">
    <text evidence="1">The sequence shown here is derived from an EMBL/GenBank/DDBJ whole genome shotgun (WGS) entry which is preliminary data.</text>
</comment>
<protein>
    <submittedName>
        <fullName evidence="1">Uncharacterized protein</fullName>
    </submittedName>
</protein>
<accession>A0A4R2L6N0</accession>